<dbReference type="PROSITE" id="PS51257">
    <property type="entry name" value="PROKAR_LIPOPROTEIN"/>
    <property type="match status" value="1"/>
</dbReference>
<gene>
    <name evidence="1" type="ORF">KYK27_02075</name>
</gene>
<organism evidence="1 2">
    <name type="scientific">Pontibacter populi</name>
    <dbReference type="NCBI Taxonomy" id="890055"/>
    <lineage>
        <taxon>Bacteria</taxon>
        <taxon>Pseudomonadati</taxon>
        <taxon>Bacteroidota</taxon>
        <taxon>Cytophagia</taxon>
        <taxon>Cytophagales</taxon>
        <taxon>Hymenobacteraceae</taxon>
        <taxon>Pontibacter</taxon>
    </lineage>
</organism>
<accession>A0ABS6X8I4</accession>
<comment type="caution">
    <text evidence="1">The sequence shown here is derived from an EMBL/GenBank/DDBJ whole genome shotgun (WGS) entry which is preliminary data.</text>
</comment>
<protein>
    <recommendedName>
        <fullName evidence="3">Gliding motility-associated lipoprotein GldH</fullName>
    </recommendedName>
</protein>
<evidence type="ECO:0000313" key="1">
    <source>
        <dbReference type="EMBL" id="MBW3363813.1"/>
    </source>
</evidence>
<name>A0ABS6X8I4_9BACT</name>
<dbReference type="Proteomes" id="UP000774935">
    <property type="component" value="Unassembled WGS sequence"/>
</dbReference>
<keyword evidence="2" id="KW-1185">Reference proteome</keyword>
<dbReference type="RefSeq" id="WP_199108402.1">
    <property type="nucleotide sequence ID" value="NZ_JAHWXQ010000001.1"/>
</dbReference>
<sequence>MQKSLLIVVWLLLLISCNEKVAIDHTYQFYSLQVRPDSQLKITPQVNNDSTLRYYNYEIEHGNNSIFTLTYSSGDSIATDSGESDIVIFEVDTAKTEFNIVGTDFKNYSGLYEKSCFCFEEDANKPLPITQGQVFGKKLSSTTWKVRAEIGMIDIEDTVRVGQTKIISLK</sequence>
<proteinExistence type="predicted"/>
<reference evidence="1 2" key="1">
    <citation type="submission" date="2021-07" db="EMBL/GenBank/DDBJ databases">
        <authorList>
            <person name="Kim M.K."/>
        </authorList>
    </citation>
    <scope>NUCLEOTIDE SEQUENCE [LARGE SCALE GENOMIC DNA]</scope>
    <source>
        <strain evidence="1 2">HLY7-15</strain>
    </source>
</reference>
<evidence type="ECO:0008006" key="3">
    <source>
        <dbReference type="Google" id="ProtNLM"/>
    </source>
</evidence>
<dbReference type="EMBL" id="JAHWXQ010000001">
    <property type="protein sequence ID" value="MBW3363813.1"/>
    <property type="molecule type" value="Genomic_DNA"/>
</dbReference>
<evidence type="ECO:0000313" key="2">
    <source>
        <dbReference type="Proteomes" id="UP000774935"/>
    </source>
</evidence>